<organism evidence="1 2">
    <name type="scientific">Kribbella capetownensis</name>
    <dbReference type="NCBI Taxonomy" id="1572659"/>
    <lineage>
        <taxon>Bacteria</taxon>
        <taxon>Bacillati</taxon>
        <taxon>Actinomycetota</taxon>
        <taxon>Actinomycetes</taxon>
        <taxon>Propionibacteriales</taxon>
        <taxon>Kribbellaceae</taxon>
        <taxon>Kribbella</taxon>
    </lineage>
</organism>
<dbReference type="Proteomes" id="UP000293342">
    <property type="component" value="Unassembled WGS sequence"/>
</dbReference>
<dbReference type="GO" id="GO:0043720">
    <property type="term" value="F:3-keto-5-aminohexanoate cleavage activity"/>
    <property type="evidence" value="ECO:0007669"/>
    <property type="project" value="InterPro"/>
</dbReference>
<dbReference type="EMBL" id="SJKD01000003">
    <property type="protein sequence ID" value="TCC49863.1"/>
    <property type="molecule type" value="Genomic_DNA"/>
</dbReference>
<protein>
    <submittedName>
        <fullName evidence="1">Uncharacterized protein</fullName>
    </submittedName>
</protein>
<sequence>MAELLIARDIGVEAGLFTPAAADKYLAWGGPVVRVVVEAIPWVSPEADGVAAAQAVLAELPTRDVLVHGEGEWAWPVLRWASAQGYDVRGGLEDMLTGHEGQPVQSNADLLGYR</sequence>
<accession>A0A4R0JR74</accession>
<proteinExistence type="predicted"/>
<evidence type="ECO:0000313" key="1">
    <source>
        <dbReference type="EMBL" id="TCC49863.1"/>
    </source>
</evidence>
<dbReference type="Gene3D" id="3.20.20.70">
    <property type="entry name" value="Aldolase class I"/>
    <property type="match status" value="1"/>
</dbReference>
<keyword evidence="2" id="KW-1185">Reference proteome</keyword>
<reference evidence="1 2" key="1">
    <citation type="submission" date="2019-02" db="EMBL/GenBank/DDBJ databases">
        <title>Kribbella capetownensis sp. nov. and Kribbella speibonae sp. nov., isolated from soil.</title>
        <authorList>
            <person name="Curtis S.M."/>
            <person name="Norton I."/>
            <person name="Everest G.J."/>
            <person name="Meyers P.R."/>
        </authorList>
    </citation>
    <scope>NUCLEOTIDE SEQUENCE [LARGE SCALE GENOMIC DNA]</scope>
    <source>
        <strain evidence="1 2">YM53</strain>
    </source>
</reference>
<gene>
    <name evidence="1" type="ORF">E0H75_16240</name>
</gene>
<dbReference type="InterPro" id="IPR013785">
    <property type="entry name" value="Aldolase_TIM"/>
</dbReference>
<dbReference type="AlphaFoldDB" id="A0A4R0JR74"/>
<comment type="caution">
    <text evidence="1">The sequence shown here is derived from an EMBL/GenBank/DDBJ whole genome shotgun (WGS) entry which is preliminary data.</text>
</comment>
<dbReference type="Pfam" id="PF05853">
    <property type="entry name" value="BKACE"/>
    <property type="match status" value="1"/>
</dbReference>
<evidence type="ECO:0000313" key="2">
    <source>
        <dbReference type="Proteomes" id="UP000293342"/>
    </source>
</evidence>
<name>A0A4R0JR74_9ACTN</name>
<dbReference type="OrthoDB" id="3424160at2"/>
<dbReference type="InterPro" id="IPR008567">
    <property type="entry name" value="BKACE"/>
</dbReference>